<organism evidence="6 7">
    <name type="scientific">Heracleum sosnowskyi</name>
    <dbReference type="NCBI Taxonomy" id="360622"/>
    <lineage>
        <taxon>Eukaryota</taxon>
        <taxon>Viridiplantae</taxon>
        <taxon>Streptophyta</taxon>
        <taxon>Embryophyta</taxon>
        <taxon>Tracheophyta</taxon>
        <taxon>Spermatophyta</taxon>
        <taxon>Magnoliopsida</taxon>
        <taxon>eudicotyledons</taxon>
        <taxon>Gunneridae</taxon>
        <taxon>Pentapetalae</taxon>
        <taxon>asterids</taxon>
        <taxon>campanulids</taxon>
        <taxon>Apiales</taxon>
        <taxon>Apiaceae</taxon>
        <taxon>Apioideae</taxon>
        <taxon>apioid superclade</taxon>
        <taxon>Tordylieae</taxon>
        <taxon>Tordyliinae</taxon>
        <taxon>Heracleum</taxon>
    </lineage>
</organism>
<dbReference type="GO" id="GO:0031222">
    <property type="term" value="P:arabinan catabolic process"/>
    <property type="evidence" value="ECO:0007669"/>
    <property type="project" value="TreeGrafter"/>
</dbReference>
<feature type="transmembrane region" description="Helical" evidence="4">
    <location>
        <begin position="20"/>
        <end position="41"/>
    </location>
</feature>
<dbReference type="InterPro" id="IPR044993">
    <property type="entry name" value="BXL"/>
</dbReference>
<comment type="similarity">
    <text evidence="1">Belongs to the glycosyl hydrolase 3 family.</text>
</comment>
<dbReference type="GO" id="GO:0009505">
    <property type="term" value="C:plant-type cell wall"/>
    <property type="evidence" value="ECO:0007669"/>
    <property type="project" value="TreeGrafter"/>
</dbReference>
<dbReference type="SUPFAM" id="SSF52279">
    <property type="entry name" value="Beta-D-glucan exohydrolase, C-terminal domain"/>
    <property type="match status" value="1"/>
</dbReference>
<evidence type="ECO:0000256" key="4">
    <source>
        <dbReference type="SAM" id="Phobius"/>
    </source>
</evidence>
<evidence type="ECO:0000259" key="5">
    <source>
        <dbReference type="Pfam" id="PF01915"/>
    </source>
</evidence>
<reference evidence="6" key="1">
    <citation type="submission" date="2023-02" db="EMBL/GenBank/DDBJ databases">
        <title>Genome of toxic invasive species Heracleum sosnowskyi carries increased number of genes despite the absence of recent whole-genome duplications.</title>
        <authorList>
            <person name="Schelkunov M."/>
            <person name="Shtratnikova V."/>
            <person name="Makarenko M."/>
            <person name="Klepikova A."/>
            <person name="Omelchenko D."/>
            <person name="Novikova G."/>
            <person name="Obukhova E."/>
            <person name="Bogdanov V."/>
            <person name="Penin A."/>
            <person name="Logacheva M."/>
        </authorList>
    </citation>
    <scope>NUCLEOTIDE SEQUENCE</scope>
    <source>
        <strain evidence="6">Hsosn_3</strain>
        <tissue evidence="6">Leaf</tissue>
    </source>
</reference>
<accession>A0AAD8N087</accession>
<dbReference type="AlphaFoldDB" id="A0AAD8N087"/>
<dbReference type="GO" id="GO:0045493">
    <property type="term" value="P:xylan catabolic process"/>
    <property type="evidence" value="ECO:0007669"/>
    <property type="project" value="InterPro"/>
</dbReference>
<proteinExistence type="inferred from homology"/>
<comment type="caution">
    <text evidence="6">The sequence shown here is derived from an EMBL/GenBank/DDBJ whole genome shotgun (WGS) entry which is preliminary data.</text>
</comment>
<reference evidence="6" key="2">
    <citation type="submission" date="2023-05" db="EMBL/GenBank/DDBJ databases">
        <authorList>
            <person name="Schelkunov M.I."/>
        </authorList>
    </citation>
    <scope>NUCLEOTIDE SEQUENCE</scope>
    <source>
        <strain evidence="6">Hsosn_3</strain>
        <tissue evidence="6">Leaf</tissue>
    </source>
</reference>
<feature type="domain" description="Glycoside hydrolase family 3 C-terminal" evidence="5">
    <location>
        <begin position="50"/>
        <end position="128"/>
    </location>
</feature>
<dbReference type="GO" id="GO:0046556">
    <property type="term" value="F:alpha-L-arabinofuranosidase activity"/>
    <property type="evidence" value="ECO:0007669"/>
    <property type="project" value="TreeGrafter"/>
</dbReference>
<keyword evidence="3" id="KW-0326">Glycosidase</keyword>
<dbReference type="GO" id="GO:0009044">
    <property type="term" value="F:xylan 1,4-beta-xylosidase activity"/>
    <property type="evidence" value="ECO:0007669"/>
    <property type="project" value="InterPro"/>
</dbReference>
<dbReference type="Pfam" id="PF01915">
    <property type="entry name" value="Glyco_hydro_3_C"/>
    <property type="match status" value="1"/>
</dbReference>
<dbReference type="Gene3D" id="3.40.50.1700">
    <property type="entry name" value="Glycoside hydrolase family 3 C-terminal domain"/>
    <property type="match status" value="1"/>
</dbReference>
<keyword evidence="4" id="KW-0812">Transmembrane</keyword>
<protein>
    <recommendedName>
        <fullName evidence="5">Glycoside hydrolase family 3 C-terminal domain-containing protein</fullName>
    </recommendedName>
</protein>
<keyword evidence="7" id="KW-1185">Reference proteome</keyword>
<sequence>MNHTQTRPKFYEPRKGVEFTGLGGLWGPLASLKLFLLLLLLMRICEIQSDRSITVLAAIQSYVKNTFYNQGCNPVKCTSASISEAVNIDKKADYVILVMGLDQNEEREDFDRVDLVLPGLQQSLITNVT</sequence>
<evidence type="ECO:0000256" key="1">
    <source>
        <dbReference type="ARBA" id="ARBA00005336"/>
    </source>
</evidence>
<gene>
    <name evidence="6" type="ORF">POM88_010377</name>
</gene>
<keyword evidence="4" id="KW-0472">Membrane</keyword>
<evidence type="ECO:0000313" key="6">
    <source>
        <dbReference type="EMBL" id="KAK1391321.1"/>
    </source>
</evidence>
<dbReference type="InterPro" id="IPR036881">
    <property type="entry name" value="Glyco_hydro_3_C_sf"/>
</dbReference>
<keyword evidence="4" id="KW-1133">Transmembrane helix</keyword>
<dbReference type="InterPro" id="IPR002772">
    <property type="entry name" value="Glyco_hydro_3_C"/>
</dbReference>
<name>A0AAD8N087_9APIA</name>
<keyword evidence="2" id="KW-0378">Hydrolase</keyword>
<dbReference type="EMBL" id="JAUIZM010000003">
    <property type="protein sequence ID" value="KAK1391321.1"/>
    <property type="molecule type" value="Genomic_DNA"/>
</dbReference>
<evidence type="ECO:0000313" key="7">
    <source>
        <dbReference type="Proteomes" id="UP001237642"/>
    </source>
</evidence>
<evidence type="ECO:0000256" key="2">
    <source>
        <dbReference type="ARBA" id="ARBA00022801"/>
    </source>
</evidence>
<evidence type="ECO:0000256" key="3">
    <source>
        <dbReference type="ARBA" id="ARBA00023295"/>
    </source>
</evidence>
<dbReference type="Proteomes" id="UP001237642">
    <property type="component" value="Unassembled WGS sequence"/>
</dbReference>
<dbReference type="PANTHER" id="PTHR42721">
    <property type="entry name" value="SUGAR HYDROLASE-RELATED"/>
    <property type="match status" value="1"/>
</dbReference>
<dbReference type="PANTHER" id="PTHR42721:SF3">
    <property type="entry name" value="BETA-D-XYLOSIDASE 5-RELATED"/>
    <property type="match status" value="1"/>
</dbReference>